<comment type="similarity">
    <text evidence="1 2">Belongs to the CorA metal ion transporter (MIT) (TC 1.A.35.5) family.</text>
</comment>
<dbReference type="AlphaFoldDB" id="A0A7S0T081"/>
<name>A0A7S0T081_9CHLO</name>
<feature type="transmembrane region" description="Helical" evidence="2">
    <location>
        <begin position="491"/>
        <end position="514"/>
    </location>
</feature>
<protein>
    <recommendedName>
        <fullName evidence="2">Magnesium transporter</fullName>
    </recommendedName>
</protein>
<sequence length="522" mass="54999">MTGGKIIRRRMTDPGLDRERSRVLDQLPPKTQALAQAQTGTAITSHPPAAVARGADTANEANAADAAAAAAAASTVTGGSSRAVLPRPISRAPSFALNLEADAMAAEVAADAIDDIHAATTDLLGLKQSPSDMRILSLPFELRVLEAALHDVCKRLLDETMALERDAKPALETLADNVSSGSLERVRRVKGRMNSLTGRVAAVREQLSSLLADDSDMKAMCLTMREEEAEAAAAAHMQHSVSHTHTPRQSRNHQSQGVVAAAAAAAASGGSGGDVGVGMRTQAGVHYERPGGGDGGGGGGGRSDTMVRGDRSVATEAAPPASTWAPSDDSDGRALPPMAPDVVSFATLSTTPPTPRVRHSSPRHHGGRRRRRRSHRTEDVGSGSSASSASSSSSRSSSSAKEDDEAHEGVEALLEAYYMHVDFSHKLLSELRDAIEDTEDLAEISLDSQRNQLIKIDLIISNGMLSVGIFSMVSGTFGMNLRTGWESEPQAFREVCFIAGAVCIALFVSVTLYLRSKKLLQM</sequence>
<feature type="compositionally biased region" description="Gly residues" evidence="3">
    <location>
        <begin position="292"/>
        <end position="302"/>
    </location>
</feature>
<feature type="transmembrane region" description="Helical" evidence="2">
    <location>
        <begin position="458"/>
        <end position="479"/>
    </location>
</feature>
<comment type="subcellular location">
    <subcellularLocation>
        <location evidence="2">Membrane</location>
        <topology evidence="2">Multi-pass membrane protein</topology>
    </subcellularLocation>
</comment>
<evidence type="ECO:0000256" key="1">
    <source>
        <dbReference type="ARBA" id="ARBA00007535"/>
    </source>
</evidence>
<dbReference type="CDD" id="cd12823">
    <property type="entry name" value="Mrs2_Mfm1p-like"/>
    <property type="match status" value="1"/>
</dbReference>
<feature type="region of interest" description="Disordered" evidence="3">
    <location>
        <begin position="284"/>
        <end position="406"/>
    </location>
</feature>
<dbReference type="EMBL" id="HBFC01035186">
    <property type="protein sequence ID" value="CAD8721725.1"/>
    <property type="molecule type" value="Transcribed_RNA"/>
</dbReference>
<comment type="function">
    <text evidence="2">Magnesium transporter that may mediate the influx of magnesium.</text>
</comment>
<evidence type="ECO:0000256" key="3">
    <source>
        <dbReference type="SAM" id="MobiDB-lite"/>
    </source>
</evidence>
<dbReference type="PANTHER" id="PTHR13890:SF31">
    <property type="entry name" value="MAGNESIUM TRANSPORTER MRS2-2-RELATED"/>
    <property type="match status" value="1"/>
</dbReference>
<feature type="compositionally biased region" description="Basic residues" evidence="3">
    <location>
        <begin position="356"/>
        <end position="375"/>
    </location>
</feature>
<proteinExistence type="inferred from homology"/>
<dbReference type="PANTHER" id="PTHR13890">
    <property type="entry name" value="RNA SPLICING PROTEIN MRS2, MITOCHONDRIAL"/>
    <property type="match status" value="1"/>
</dbReference>
<dbReference type="GO" id="GO:0016020">
    <property type="term" value="C:membrane"/>
    <property type="evidence" value="ECO:0007669"/>
    <property type="project" value="UniProtKB-SubCell"/>
</dbReference>
<keyword evidence="2" id="KW-0460">Magnesium</keyword>
<gene>
    <name evidence="4" type="ORF">MANT1106_LOCUS20938</name>
</gene>
<reference evidence="4" key="1">
    <citation type="submission" date="2021-01" db="EMBL/GenBank/DDBJ databases">
        <authorList>
            <person name="Corre E."/>
            <person name="Pelletier E."/>
            <person name="Niang G."/>
            <person name="Scheremetjew M."/>
            <person name="Finn R."/>
            <person name="Kale V."/>
            <person name="Holt S."/>
            <person name="Cochrane G."/>
            <person name="Meng A."/>
            <person name="Brown T."/>
            <person name="Cohen L."/>
        </authorList>
    </citation>
    <scope>NUCLEOTIDE SEQUENCE</scope>
    <source>
        <strain evidence="4">SL-175</strain>
    </source>
</reference>
<accession>A0A7S0T081</accession>
<evidence type="ECO:0000256" key="2">
    <source>
        <dbReference type="RuleBase" id="RU366041"/>
    </source>
</evidence>
<evidence type="ECO:0000313" key="4">
    <source>
        <dbReference type="EMBL" id="CAD8721725.1"/>
    </source>
</evidence>
<dbReference type="Pfam" id="PF22099">
    <property type="entry name" value="MRS2-like"/>
    <property type="match status" value="1"/>
</dbReference>
<keyword evidence="2" id="KW-0812">Transmembrane</keyword>
<organism evidence="4">
    <name type="scientific">Mantoniella antarctica</name>
    <dbReference type="NCBI Taxonomy" id="81844"/>
    <lineage>
        <taxon>Eukaryota</taxon>
        <taxon>Viridiplantae</taxon>
        <taxon>Chlorophyta</taxon>
        <taxon>Mamiellophyceae</taxon>
        <taxon>Mamiellales</taxon>
        <taxon>Mamiellaceae</taxon>
        <taxon>Mantoniella</taxon>
    </lineage>
</organism>
<dbReference type="InterPro" id="IPR039204">
    <property type="entry name" value="MRS2-like"/>
</dbReference>
<dbReference type="GO" id="GO:0015095">
    <property type="term" value="F:magnesium ion transmembrane transporter activity"/>
    <property type="evidence" value="ECO:0007669"/>
    <property type="project" value="TreeGrafter"/>
</dbReference>
<keyword evidence="2" id="KW-0813">Transport</keyword>
<dbReference type="Gene3D" id="1.20.58.340">
    <property type="entry name" value="Magnesium transport protein CorA, transmembrane region"/>
    <property type="match status" value="2"/>
</dbReference>
<feature type="compositionally biased region" description="Low complexity" evidence="3">
    <location>
        <begin position="381"/>
        <end position="399"/>
    </location>
</feature>
<keyword evidence="2" id="KW-0406">Ion transport</keyword>
<keyword evidence="2" id="KW-0472">Membrane</keyword>
<keyword evidence="2" id="KW-1133">Transmembrane helix</keyword>